<comment type="caution">
    <text evidence="1">The sequence shown here is derived from an EMBL/GenBank/DDBJ whole genome shotgun (WGS) entry which is preliminary data.</text>
</comment>
<keyword evidence="2" id="KW-1185">Reference proteome</keyword>
<reference evidence="1 2" key="1">
    <citation type="submission" date="2015-08" db="EMBL/GenBank/DDBJ databases">
        <title>Next Generation Sequencing and Analysis of the Genome of Puccinia sorghi L Schw, the Causal Agent of Maize Common Rust.</title>
        <authorList>
            <person name="Rochi L."/>
            <person name="Burguener G."/>
            <person name="Darino M."/>
            <person name="Turjanski A."/>
            <person name="Kreff E."/>
            <person name="Dieguez M.J."/>
            <person name="Sacco F."/>
        </authorList>
    </citation>
    <scope>NUCLEOTIDE SEQUENCE [LARGE SCALE GENOMIC DNA]</scope>
    <source>
        <strain evidence="1 2">RO10H11247</strain>
    </source>
</reference>
<protein>
    <submittedName>
        <fullName evidence="1">Uncharacterized protein</fullName>
    </submittedName>
</protein>
<dbReference type="AlphaFoldDB" id="A0A0L6V2W8"/>
<proteinExistence type="predicted"/>
<dbReference type="VEuPathDB" id="FungiDB:VP01_2769g4"/>
<evidence type="ECO:0000313" key="2">
    <source>
        <dbReference type="Proteomes" id="UP000037035"/>
    </source>
</evidence>
<dbReference type="Proteomes" id="UP000037035">
    <property type="component" value="Unassembled WGS sequence"/>
</dbReference>
<sequence>MFKAAMIILNVELTIRFRVIHQLMIINKGNSHPIGTLSEQLDKNSTPVNSTPSWDPEISKLSIASTSIDEEILRDFMHEFKSRTGQLLSVRNLVLADEGFAHLSNHLPVKIYEFSMNPLLYQIRVELAPEFVKNSNPQLLTLNPKGKIMKQVTRLIEWLLYINSAVLRNLNATENISNNGKLLTCYWEV</sequence>
<name>A0A0L6V2W8_9BASI</name>
<evidence type="ECO:0000313" key="1">
    <source>
        <dbReference type="EMBL" id="KNZ55101.1"/>
    </source>
</evidence>
<dbReference type="EMBL" id="LAVV01007689">
    <property type="protein sequence ID" value="KNZ55101.1"/>
    <property type="molecule type" value="Genomic_DNA"/>
</dbReference>
<accession>A0A0L6V2W8</accession>
<gene>
    <name evidence="1" type="ORF">VP01_2769g4</name>
</gene>
<organism evidence="1 2">
    <name type="scientific">Puccinia sorghi</name>
    <dbReference type="NCBI Taxonomy" id="27349"/>
    <lineage>
        <taxon>Eukaryota</taxon>
        <taxon>Fungi</taxon>
        <taxon>Dikarya</taxon>
        <taxon>Basidiomycota</taxon>
        <taxon>Pucciniomycotina</taxon>
        <taxon>Pucciniomycetes</taxon>
        <taxon>Pucciniales</taxon>
        <taxon>Pucciniaceae</taxon>
        <taxon>Puccinia</taxon>
    </lineage>
</organism>